<name>A0A914RDT0_PAREQ</name>
<dbReference type="WBParaSite" id="PEQ_0000465801-mRNA-1">
    <property type="protein sequence ID" value="PEQ_0000465801-mRNA-1"/>
    <property type="gene ID" value="PEQ_0000465801"/>
</dbReference>
<evidence type="ECO:0000313" key="1">
    <source>
        <dbReference type="Proteomes" id="UP000887564"/>
    </source>
</evidence>
<evidence type="ECO:0000313" key="2">
    <source>
        <dbReference type="WBParaSite" id="PEQ_0000465801-mRNA-1"/>
    </source>
</evidence>
<proteinExistence type="predicted"/>
<accession>A0A914RDT0</accession>
<dbReference type="Proteomes" id="UP000887564">
    <property type="component" value="Unplaced"/>
</dbReference>
<keyword evidence="1" id="KW-1185">Reference proteome</keyword>
<protein>
    <submittedName>
        <fullName evidence="2">Uncharacterized protein</fullName>
    </submittedName>
</protein>
<dbReference type="AlphaFoldDB" id="A0A914RDT0"/>
<reference evidence="2" key="1">
    <citation type="submission" date="2022-11" db="UniProtKB">
        <authorList>
            <consortium name="WormBaseParasite"/>
        </authorList>
    </citation>
    <scope>IDENTIFICATION</scope>
</reference>
<sequence>PDYDGIIQFTRRSVNGSSKFIPQGKFRFERNCDRSCSDMNFFVICSTPSAIHSRKPPLLPLLKAINAVNECTCLELYGQETKLTENGF</sequence>
<organism evidence="1 2">
    <name type="scientific">Parascaris equorum</name>
    <name type="common">Equine roundworm</name>
    <dbReference type="NCBI Taxonomy" id="6256"/>
    <lineage>
        <taxon>Eukaryota</taxon>
        <taxon>Metazoa</taxon>
        <taxon>Ecdysozoa</taxon>
        <taxon>Nematoda</taxon>
        <taxon>Chromadorea</taxon>
        <taxon>Rhabditida</taxon>
        <taxon>Spirurina</taxon>
        <taxon>Ascaridomorpha</taxon>
        <taxon>Ascaridoidea</taxon>
        <taxon>Ascarididae</taxon>
        <taxon>Parascaris</taxon>
    </lineage>
</organism>